<comment type="similarity">
    <text evidence="2">Belongs to the purine-cytosine permease (2.A.39) family.</text>
</comment>
<keyword evidence="3 6" id="KW-0812">Transmembrane</keyword>
<keyword evidence="4 6" id="KW-1133">Transmembrane helix</keyword>
<feature type="transmembrane region" description="Helical" evidence="6">
    <location>
        <begin position="383"/>
        <end position="403"/>
    </location>
</feature>
<name>K1LMB8_9LACT</name>
<dbReference type="InterPro" id="IPR045225">
    <property type="entry name" value="Uracil/uridine/allantoin_perm"/>
</dbReference>
<protein>
    <submittedName>
        <fullName evidence="7">NCS1 nucleoside transporter</fullName>
    </submittedName>
</protein>
<feature type="transmembrane region" description="Helical" evidence="6">
    <location>
        <begin position="357"/>
        <end position="377"/>
    </location>
</feature>
<dbReference type="Proteomes" id="UP000005147">
    <property type="component" value="Unassembled WGS sequence"/>
</dbReference>
<evidence type="ECO:0000256" key="3">
    <source>
        <dbReference type="ARBA" id="ARBA00022692"/>
    </source>
</evidence>
<keyword evidence="5 6" id="KW-0472">Membrane</keyword>
<sequence>MTSRETIITQEMIQEYQRRGYTTEELLPKTSEKRNMDKKNFFTLWMGNLHNIPNYASAGGFLVLGIAPFNIMLALVLGAILAGLVLALNGRASAKYGIPFSMRLRATYGDKGAKLPGALRGIVVAIAWFALQTFTGSQALLILVAKLWPGVMNIGGGASFLGLSVPGWIMFILFWLANLWIGLSGGEFLNKFNTILTILIYVLFIGMGIWGFVVGGGFGPIMSYAVENAAAAPKTTFGYLLIMNAVLAFWAAPTVSVGDFAQHATSDEAQFKGQILGLVVGYIVFAFTSMFIFIGSAIHYGVAQWDVLGVINSWDSLPAAVLASLILLLITVNSNAVANIIPAAYQLVALFPQKINYRSGVIIASILAVVIMPWKLMENPDSIYTFLNAIGAILGPVTGVMLYQYYGIDKQEIDLDQLYFETGQPSKYRGTNVKAYIATLVGLIVSLSGMFIPALSLFTELSWFSGFIVAGFVYAILSMNQKETI</sequence>
<gene>
    <name evidence="7" type="ORF">HMPREF9707_00948</name>
</gene>
<proteinExistence type="inferred from homology"/>
<dbReference type="HOGENOM" id="CLU_021555_0_0_9"/>
<dbReference type="PANTHER" id="PTHR30618">
    <property type="entry name" value="NCS1 FAMILY PURINE/PYRIMIDINE TRANSPORTER"/>
    <property type="match status" value="1"/>
</dbReference>
<feature type="transmembrane region" description="Helical" evidence="6">
    <location>
        <begin position="237"/>
        <end position="255"/>
    </location>
</feature>
<organism evidence="7 8">
    <name type="scientific">Falseniella ignava CCUG 37419</name>
    <dbReference type="NCBI Taxonomy" id="883112"/>
    <lineage>
        <taxon>Bacteria</taxon>
        <taxon>Bacillati</taxon>
        <taxon>Bacillota</taxon>
        <taxon>Bacilli</taxon>
        <taxon>Lactobacillales</taxon>
        <taxon>Aerococcaceae</taxon>
        <taxon>Falseniella</taxon>
    </lineage>
</organism>
<feature type="transmembrane region" description="Helical" evidence="6">
    <location>
        <begin position="320"/>
        <end position="345"/>
    </location>
</feature>
<evidence type="ECO:0000256" key="5">
    <source>
        <dbReference type="ARBA" id="ARBA00023136"/>
    </source>
</evidence>
<keyword evidence="8" id="KW-1185">Reference proteome</keyword>
<dbReference type="RefSeq" id="WP_006701595.1">
    <property type="nucleotide sequence ID" value="NZ_JH932301.1"/>
</dbReference>
<evidence type="ECO:0000256" key="6">
    <source>
        <dbReference type="SAM" id="Phobius"/>
    </source>
</evidence>
<dbReference type="EMBL" id="AGZE01000026">
    <property type="protein sequence ID" value="EKB55761.1"/>
    <property type="molecule type" value="Genomic_DNA"/>
</dbReference>
<evidence type="ECO:0000256" key="2">
    <source>
        <dbReference type="ARBA" id="ARBA00008974"/>
    </source>
</evidence>
<evidence type="ECO:0000313" key="8">
    <source>
        <dbReference type="Proteomes" id="UP000005147"/>
    </source>
</evidence>
<evidence type="ECO:0000256" key="1">
    <source>
        <dbReference type="ARBA" id="ARBA00004141"/>
    </source>
</evidence>
<dbReference type="eggNOG" id="COG1953">
    <property type="taxonomic scope" value="Bacteria"/>
</dbReference>
<dbReference type="GO" id="GO:0015205">
    <property type="term" value="F:nucleobase transmembrane transporter activity"/>
    <property type="evidence" value="ECO:0007669"/>
    <property type="project" value="TreeGrafter"/>
</dbReference>
<comment type="subcellular location">
    <subcellularLocation>
        <location evidence="1">Membrane</location>
        <topology evidence="1">Multi-pass membrane protein</topology>
    </subcellularLocation>
</comment>
<feature type="transmembrane region" description="Helical" evidence="6">
    <location>
        <begin position="195"/>
        <end position="217"/>
    </location>
</feature>
<dbReference type="STRING" id="883112.HMPREF9707_00948"/>
<feature type="transmembrane region" description="Helical" evidence="6">
    <location>
        <begin position="165"/>
        <end position="183"/>
    </location>
</feature>
<evidence type="ECO:0000256" key="4">
    <source>
        <dbReference type="ARBA" id="ARBA00022989"/>
    </source>
</evidence>
<evidence type="ECO:0000313" key="7">
    <source>
        <dbReference type="EMBL" id="EKB55761.1"/>
    </source>
</evidence>
<comment type="caution">
    <text evidence="7">The sequence shown here is derived from an EMBL/GenBank/DDBJ whole genome shotgun (WGS) entry which is preliminary data.</text>
</comment>
<dbReference type="NCBIfam" id="NF008476">
    <property type="entry name" value="PRK11375.1"/>
    <property type="match status" value="1"/>
</dbReference>
<dbReference type="PATRIC" id="fig|883112.3.peg.945"/>
<feature type="transmembrane region" description="Helical" evidence="6">
    <location>
        <begin position="121"/>
        <end position="145"/>
    </location>
</feature>
<dbReference type="Gene3D" id="1.10.4160.10">
    <property type="entry name" value="Hydantoin permease"/>
    <property type="match status" value="1"/>
</dbReference>
<accession>K1LMB8</accession>
<feature type="transmembrane region" description="Helical" evidence="6">
    <location>
        <begin position="435"/>
        <end position="455"/>
    </location>
</feature>
<dbReference type="PANTHER" id="PTHR30618:SF0">
    <property type="entry name" value="PURINE-URACIL PERMEASE NCS1"/>
    <property type="match status" value="1"/>
</dbReference>
<reference evidence="7 8" key="1">
    <citation type="submission" date="2012-07" db="EMBL/GenBank/DDBJ databases">
        <title>The Genome Sequence of Facklamia ignava CCUG 37419.</title>
        <authorList>
            <consortium name="The Broad Institute Genome Sequencing Platform"/>
            <person name="Earl A."/>
            <person name="Ward D."/>
            <person name="Feldgarden M."/>
            <person name="Gevers D."/>
            <person name="Huys G."/>
            <person name="Walker B."/>
            <person name="Young S.K."/>
            <person name="Zeng Q."/>
            <person name="Gargeya S."/>
            <person name="Fitzgerald M."/>
            <person name="Haas B."/>
            <person name="Abouelleil A."/>
            <person name="Alvarado L."/>
            <person name="Arachchi H.M."/>
            <person name="Berlin A.M."/>
            <person name="Chapman S.B."/>
            <person name="Goldberg J."/>
            <person name="Griggs A."/>
            <person name="Gujja S."/>
            <person name="Hansen M."/>
            <person name="Howarth C."/>
            <person name="Imamovic A."/>
            <person name="Larimer J."/>
            <person name="McCowen C."/>
            <person name="Montmayeur A."/>
            <person name="Murphy C."/>
            <person name="Neiman D."/>
            <person name="Pearson M."/>
            <person name="Priest M."/>
            <person name="Roberts A."/>
            <person name="Saif S."/>
            <person name="Shea T."/>
            <person name="Sisk P."/>
            <person name="Sykes S."/>
            <person name="Wortman J."/>
            <person name="Nusbaum C."/>
            <person name="Birren B."/>
        </authorList>
    </citation>
    <scope>NUCLEOTIDE SEQUENCE [LARGE SCALE GENOMIC DNA]</scope>
    <source>
        <strain evidence="7 8">CCUG 37419</strain>
    </source>
</reference>
<dbReference type="Pfam" id="PF02133">
    <property type="entry name" value="Transp_cyt_pur"/>
    <property type="match status" value="1"/>
</dbReference>
<dbReference type="InterPro" id="IPR001248">
    <property type="entry name" value="Pur-cyt_permease"/>
</dbReference>
<dbReference type="GO" id="GO:0005886">
    <property type="term" value="C:plasma membrane"/>
    <property type="evidence" value="ECO:0007669"/>
    <property type="project" value="TreeGrafter"/>
</dbReference>
<dbReference type="AlphaFoldDB" id="K1LMB8"/>
<feature type="transmembrane region" description="Helical" evidence="6">
    <location>
        <begin position="55"/>
        <end position="88"/>
    </location>
</feature>
<feature type="transmembrane region" description="Helical" evidence="6">
    <location>
        <begin position="461"/>
        <end position="479"/>
    </location>
</feature>
<feature type="transmembrane region" description="Helical" evidence="6">
    <location>
        <begin position="275"/>
        <end position="300"/>
    </location>
</feature>